<comment type="caution">
    <text evidence="7">The sequence shown here is derived from an EMBL/GenBank/DDBJ whole genome shotgun (WGS) entry which is preliminary data.</text>
</comment>
<dbReference type="PRINTS" id="PR01607">
    <property type="entry name" value="APYRASEFAMLY"/>
</dbReference>
<feature type="region of interest" description="Disordered" evidence="4">
    <location>
        <begin position="526"/>
        <end position="648"/>
    </location>
</feature>
<organism evidence="7 8">
    <name type="scientific">Rasamsonia emersonii (strain ATCC 16479 / CBS 393.64 / IMI 116815)</name>
    <dbReference type="NCBI Taxonomy" id="1408163"/>
    <lineage>
        <taxon>Eukaryota</taxon>
        <taxon>Fungi</taxon>
        <taxon>Dikarya</taxon>
        <taxon>Ascomycota</taxon>
        <taxon>Pezizomycotina</taxon>
        <taxon>Eurotiomycetes</taxon>
        <taxon>Eurotiomycetidae</taxon>
        <taxon>Eurotiales</taxon>
        <taxon>Trichocomaceae</taxon>
        <taxon>Rasamsonia</taxon>
    </lineage>
</organism>
<evidence type="ECO:0000256" key="1">
    <source>
        <dbReference type="ARBA" id="ARBA00006654"/>
    </source>
</evidence>
<gene>
    <name evidence="7" type="ORF">T310_5722</name>
</gene>
<dbReference type="STRING" id="1408163.A0A0F4YPT5"/>
<dbReference type="InterPro" id="IPR029052">
    <property type="entry name" value="Metallo-depent_PP-like"/>
</dbReference>
<evidence type="ECO:0000313" key="8">
    <source>
        <dbReference type="Proteomes" id="UP000053958"/>
    </source>
</evidence>
<protein>
    <submittedName>
        <fullName evidence="7">5'-nucleotidase</fullName>
        <ecNumber evidence="7">3.1.3.5</ecNumber>
    </submittedName>
</protein>
<dbReference type="Proteomes" id="UP000053958">
    <property type="component" value="Unassembled WGS sequence"/>
</dbReference>
<dbReference type="InterPro" id="IPR006179">
    <property type="entry name" value="5_nucleotidase/apyrase"/>
</dbReference>
<evidence type="ECO:0000256" key="2">
    <source>
        <dbReference type="ARBA" id="ARBA00022729"/>
    </source>
</evidence>
<keyword evidence="8" id="KW-1185">Reference proteome</keyword>
<feature type="compositionally biased region" description="Low complexity" evidence="4">
    <location>
        <begin position="594"/>
        <end position="633"/>
    </location>
</feature>
<dbReference type="GO" id="GO:0009166">
    <property type="term" value="P:nucleotide catabolic process"/>
    <property type="evidence" value="ECO:0007669"/>
    <property type="project" value="InterPro"/>
</dbReference>
<evidence type="ECO:0000256" key="4">
    <source>
        <dbReference type="SAM" id="MobiDB-lite"/>
    </source>
</evidence>
<feature type="compositionally biased region" description="Basic residues" evidence="4">
    <location>
        <begin position="570"/>
        <end position="593"/>
    </location>
</feature>
<dbReference type="PANTHER" id="PTHR11575">
    <property type="entry name" value="5'-NUCLEOTIDASE-RELATED"/>
    <property type="match status" value="1"/>
</dbReference>
<dbReference type="Pfam" id="PF00149">
    <property type="entry name" value="Metallophos"/>
    <property type="match status" value="1"/>
</dbReference>
<dbReference type="OrthoDB" id="10252235at2759"/>
<dbReference type="SUPFAM" id="SSF55816">
    <property type="entry name" value="5'-nucleotidase (syn. UDP-sugar hydrolase), C-terminal domain"/>
    <property type="match status" value="1"/>
</dbReference>
<dbReference type="EMBL" id="LASV01000276">
    <property type="protein sequence ID" value="KKA20259.1"/>
    <property type="molecule type" value="Genomic_DNA"/>
</dbReference>
<dbReference type="InterPro" id="IPR036907">
    <property type="entry name" value="5'-Nucleotdase_C_sf"/>
</dbReference>
<dbReference type="GeneID" id="25318062"/>
<evidence type="ECO:0000259" key="6">
    <source>
        <dbReference type="Pfam" id="PF02872"/>
    </source>
</evidence>
<reference evidence="7 8" key="1">
    <citation type="submission" date="2015-04" db="EMBL/GenBank/DDBJ databases">
        <authorList>
            <person name="Heijne W.H."/>
            <person name="Fedorova N.D."/>
            <person name="Nierman W.C."/>
            <person name="Vollebregt A.W."/>
            <person name="Zhao Z."/>
            <person name="Wu L."/>
            <person name="Kumar M."/>
            <person name="Stam H."/>
            <person name="van den Berg M.A."/>
            <person name="Pel H.J."/>
        </authorList>
    </citation>
    <scope>NUCLEOTIDE SEQUENCE [LARGE SCALE GENOMIC DNA]</scope>
    <source>
        <strain evidence="7 8">CBS 393.64</strain>
    </source>
</reference>
<proteinExistence type="inferred from homology"/>
<keyword evidence="3" id="KW-0547">Nucleotide-binding</keyword>
<dbReference type="PANTHER" id="PTHR11575:SF48">
    <property type="entry name" value="5'-NUCLEOTIDASE"/>
    <property type="match status" value="1"/>
</dbReference>
<feature type="domain" description="Calcineurin-like phosphoesterase" evidence="5">
    <location>
        <begin position="23"/>
        <end position="239"/>
    </location>
</feature>
<dbReference type="Gene3D" id="3.60.21.10">
    <property type="match status" value="1"/>
</dbReference>
<accession>A0A0F4YPT5</accession>
<sequence length="760" mass="83770">MAPIEDAGLSITFSSGREGPPDLRLLHFNDVYHVEPGSSEPIGGVQRFQSVINYYHCDRRFAGLPELLTFFSGDAFNPSLESTITKGRHMVPFLNNAGTDVACVGNHDLDFGIAQFRHLRNQCKFPWLLANVLDPALGENVPLANCGRTVMLTSSNGIKIGIIGLGEREWLDTINALPPNLIYKSASETAMELVPGLREQGAEIIIAVTHQREPNDIKLAEKTPPGLIDIILGGHDHYYAHSVVNGTHILRSGTDFKQLSYIEAWRKRDGSGGWDFNITRRDIVRTIPPDHETTNLVIKLTSALKSKLEKPIGYTASPLDARFTTVRTRESNLGNFVCDLMRFYYDAECAIMAAGTIRGDQVYPPGILRLKDILNCFPFEDPVVVLNIQGKNIVDALENGVSQLPGLDGRFPQVSNITFGFNPSAPPGSRISWVKVGGKPIELERYYVMATRGYMSRGKDGYVSLLVKSAGGEVEELISEENGILISTILRQYFLSLKVLGKWHRWSASLHRHWDGVHGKLHGNGWLKTPSPAVERPPPSWRKSAKKATTTAATAPETATTTTTTPQKLARPKIRRYGRYHRQNKPHRAKRTAAAKTTMTTTTTTTETETTAEASSSYSSSDESYSTTTTTSSFAHDGPVMDSESDCEPEILTSPQEELNYITFPATSPAEEERRLRLARMVIRKWMRLAGVQRTNAGCVDDAAEEFTPCWTQGIAPRVEGRIVVVDTAAADGGEDHGSSCNIVHRSGRDDPAPSPTLNK</sequence>
<dbReference type="Gene3D" id="3.90.780.10">
    <property type="entry name" value="5'-Nucleotidase, C-terminal domain"/>
    <property type="match status" value="1"/>
</dbReference>
<dbReference type="GO" id="GO:0008253">
    <property type="term" value="F:5'-nucleotidase activity"/>
    <property type="evidence" value="ECO:0007669"/>
    <property type="project" value="UniProtKB-EC"/>
</dbReference>
<comment type="similarity">
    <text evidence="1 3">Belongs to the 5'-nucleotidase family.</text>
</comment>
<name>A0A0F4YPT5_RASE3</name>
<keyword evidence="2" id="KW-0732">Signal</keyword>
<dbReference type="InterPro" id="IPR008334">
    <property type="entry name" value="5'-Nucleotdase_C"/>
</dbReference>
<keyword evidence="3 7" id="KW-0378">Hydrolase</keyword>
<dbReference type="InterPro" id="IPR004843">
    <property type="entry name" value="Calcineurin-like_PHP"/>
</dbReference>
<feature type="compositionally biased region" description="Low complexity" evidence="4">
    <location>
        <begin position="547"/>
        <end position="566"/>
    </location>
</feature>
<dbReference type="EC" id="3.1.3.5" evidence="7"/>
<feature type="region of interest" description="Disordered" evidence="4">
    <location>
        <begin position="731"/>
        <end position="760"/>
    </location>
</feature>
<evidence type="ECO:0000256" key="3">
    <source>
        <dbReference type="RuleBase" id="RU362119"/>
    </source>
</evidence>
<dbReference type="Pfam" id="PF02872">
    <property type="entry name" value="5_nucleotid_C"/>
    <property type="match status" value="1"/>
</dbReference>
<dbReference type="AlphaFoldDB" id="A0A0F4YPT5"/>
<dbReference type="RefSeq" id="XP_013326871.1">
    <property type="nucleotide sequence ID" value="XM_013471417.1"/>
</dbReference>
<dbReference type="SUPFAM" id="SSF56300">
    <property type="entry name" value="Metallo-dependent phosphatases"/>
    <property type="match status" value="1"/>
</dbReference>
<evidence type="ECO:0000313" key="7">
    <source>
        <dbReference type="EMBL" id="KKA20259.1"/>
    </source>
</evidence>
<feature type="domain" description="5'-Nucleotidase C-terminal" evidence="6">
    <location>
        <begin position="312"/>
        <end position="462"/>
    </location>
</feature>
<dbReference type="GO" id="GO:0000166">
    <property type="term" value="F:nucleotide binding"/>
    <property type="evidence" value="ECO:0007669"/>
    <property type="project" value="UniProtKB-KW"/>
</dbReference>
<evidence type="ECO:0000259" key="5">
    <source>
        <dbReference type="Pfam" id="PF00149"/>
    </source>
</evidence>